<dbReference type="SUPFAM" id="SSF56112">
    <property type="entry name" value="Protein kinase-like (PK-like)"/>
    <property type="match status" value="1"/>
</dbReference>
<proteinExistence type="predicted"/>
<dbReference type="EMBL" id="JPOX01000060">
    <property type="protein sequence ID" value="KFX41397.1"/>
    <property type="molecule type" value="Genomic_DNA"/>
</dbReference>
<reference evidence="1" key="1">
    <citation type="journal article" date="2014" name="PLoS Genet.">
        <title>Signature Gene Expression Reveals Novel Clues to the Molecular Mechanisms of Dimorphic Transition in Penicillium marneffei.</title>
        <authorList>
            <person name="Yang E."/>
            <person name="Wang G."/>
            <person name="Cai J."/>
            <person name="Woo P.C."/>
            <person name="Lau S.K."/>
            <person name="Yuen K.-Y."/>
            <person name="Chow W.-N."/>
            <person name="Lin X."/>
        </authorList>
    </citation>
    <scope>NUCLEOTIDE SEQUENCE [LARGE SCALE GENOMIC DNA]</scope>
    <source>
        <strain evidence="1">PM1</strain>
    </source>
</reference>
<name>A0A093UM89_TALMA</name>
<dbReference type="HOGENOM" id="CLU_1396782_0_0_1"/>
<comment type="caution">
    <text evidence="1">The sequence shown here is derived from an EMBL/GenBank/DDBJ whole genome shotgun (WGS) entry which is preliminary data.</text>
</comment>
<gene>
    <name evidence="1" type="ORF">GQ26_0600030</name>
</gene>
<evidence type="ECO:0000313" key="1">
    <source>
        <dbReference type="EMBL" id="KFX41397.1"/>
    </source>
</evidence>
<protein>
    <submittedName>
        <fullName evidence="1">Putative adenosylcobalamin-dependent ribonucleoside-triphosphate reductase</fullName>
    </submittedName>
</protein>
<dbReference type="InterPro" id="IPR011009">
    <property type="entry name" value="Kinase-like_dom_sf"/>
</dbReference>
<accession>A0A093UM89</accession>
<sequence>MVFTIHLEDMPIRVIRAEQPDILRETVFDFIIEPSHDLPQNLFVKKQKVGWEAEFSVEIDAYERLRDLQGTTVPQLFGQVLLDGVPALLLSKVPGVSLDALARNGAMEVDEKVLETQLRNSLEALDRYSAVYWDMRLDNFILCDDKIVIVDLEQVTFNSRPWEKGLNSAGVSSLMSRFRDIKYPNRPSSPVNFWSAVRTSEPCVDPSALVLI</sequence>
<organism evidence="1">
    <name type="scientific">Talaromyces marneffei PM1</name>
    <dbReference type="NCBI Taxonomy" id="1077442"/>
    <lineage>
        <taxon>Eukaryota</taxon>
        <taxon>Fungi</taxon>
        <taxon>Dikarya</taxon>
        <taxon>Ascomycota</taxon>
        <taxon>Pezizomycotina</taxon>
        <taxon>Eurotiomycetes</taxon>
        <taxon>Eurotiomycetidae</taxon>
        <taxon>Eurotiales</taxon>
        <taxon>Trichocomaceae</taxon>
        <taxon>Talaromyces</taxon>
        <taxon>Talaromyces sect. Talaromyces</taxon>
    </lineage>
</organism>
<dbReference type="AlphaFoldDB" id="A0A093UM89"/>